<keyword evidence="4 7" id="KW-0812">Transmembrane</keyword>
<evidence type="ECO:0000256" key="2">
    <source>
        <dbReference type="ARBA" id="ARBA00022475"/>
    </source>
</evidence>
<keyword evidence="5 7" id="KW-0472">Membrane</keyword>
<gene>
    <name evidence="8" type="primary">CHS3_4</name>
    <name evidence="8" type="ORF">CU098_004533</name>
</gene>
<dbReference type="Pfam" id="PF03142">
    <property type="entry name" value="Chitin_synth_2"/>
    <property type="match status" value="1"/>
</dbReference>
<sequence length="358" mass="40463">KDMTYLIRSKPNSTWIPEADCLAKTIAVGQIDTLSVGCMFSEIVLYVSLVVILGVILAKFLLAVYFGWFMSWKLGNFKEESSYAARMRREEQIENWTRDINDNGPVVSVPAPPPPPSSQKKHRTLFPRTSRFTPLEYGSTRFDFEKPPIPAWRSNANTGSRPNSVMSFSTPSFSNNNNYRGSTASFSNYVTPGISSFSWDGRSSVSNNSGATPSLLPLILLALILGLPAVLIGMTSRKLVYVGWMLIYLVSLVIWNFVLPTYAFWHFDDFSWGDTRKVEGVSKDKGHGDEGGQFDSSVITMKKWSEYEIDRRTKLAQENHMPVPRFQERHMNVDIFTERNTATDTENVVRRYSDLSSA</sequence>
<keyword evidence="3" id="KW-0808">Transferase</keyword>
<evidence type="ECO:0000256" key="7">
    <source>
        <dbReference type="SAM" id="Phobius"/>
    </source>
</evidence>
<keyword evidence="6" id="KW-0325">Glycoprotein</keyword>
<feature type="transmembrane region" description="Helical" evidence="7">
    <location>
        <begin position="241"/>
        <end position="267"/>
    </location>
</feature>
<feature type="non-terminal residue" evidence="8">
    <location>
        <position position="1"/>
    </location>
</feature>
<evidence type="ECO:0000256" key="1">
    <source>
        <dbReference type="ARBA" id="ARBA00004651"/>
    </source>
</evidence>
<comment type="caution">
    <text evidence="8">The sequence shown here is derived from an EMBL/GenBank/DDBJ whole genome shotgun (WGS) entry which is preliminary data.</text>
</comment>
<comment type="subcellular location">
    <subcellularLocation>
        <location evidence="1">Cell membrane</location>
        <topology evidence="1">Multi-pass membrane protein</topology>
    </subcellularLocation>
</comment>
<dbReference type="AlphaFoldDB" id="A0A367J699"/>
<evidence type="ECO:0000256" key="3">
    <source>
        <dbReference type="ARBA" id="ARBA00022679"/>
    </source>
</evidence>
<dbReference type="InterPro" id="IPR004835">
    <property type="entry name" value="Chitin_synth"/>
</dbReference>
<feature type="non-terminal residue" evidence="8">
    <location>
        <position position="358"/>
    </location>
</feature>
<dbReference type="GO" id="GO:0005886">
    <property type="term" value="C:plasma membrane"/>
    <property type="evidence" value="ECO:0007669"/>
    <property type="project" value="UniProtKB-SubCell"/>
</dbReference>
<keyword evidence="2" id="KW-1003">Cell membrane</keyword>
<name>A0A367J699_RHIST</name>
<dbReference type="Proteomes" id="UP000253551">
    <property type="component" value="Unassembled WGS sequence"/>
</dbReference>
<dbReference type="EMBL" id="PJQM01004167">
    <property type="protein sequence ID" value="RCH85453.1"/>
    <property type="molecule type" value="Genomic_DNA"/>
</dbReference>
<evidence type="ECO:0000313" key="8">
    <source>
        <dbReference type="EMBL" id="RCH85453.1"/>
    </source>
</evidence>
<reference evidence="8 9" key="1">
    <citation type="journal article" date="2018" name="G3 (Bethesda)">
        <title>Phylogenetic and Phylogenomic Definition of Rhizopus Species.</title>
        <authorList>
            <person name="Gryganskyi A.P."/>
            <person name="Golan J."/>
            <person name="Dolatabadi S."/>
            <person name="Mondo S."/>
            <person name="Robb S."/>
            <person name="Idnurm A."/>
            <person name="Muszewska A."/>
            <person name="Steczkiewicz K."/>
            <person name="Masonjones S."/>
            <person name="Liao H.L."/>
            <person name="Gajdeczka M.T."/>
            <person name="Anike F."/>
            <person name="Vuek A."/>
            <person name="Anishchenko I.M."/>
            <person name="Voigt K."/>
            <person name="de Hoog G.S."/>
            <person name="Smith M.E."/>
            <person name="Heitman J."/>
            <person name="Vilgalys R."/>
            <person name="Stajich J.E."/>
        </authorList>
    </citation>
    <scope>NUCLEOTIDE SEQUENCE [LARGE SCALE GENOMIC DNA]</scope>
    <source>
        <strain evidence="8 9">LSU 92-RS-03</strain>
    </source>
</reference>
<dbReference type="GO" id="GO:0004100">
    <property type="term" value="F:chitin synthase activity"/>
    <property type="evidence" value="ECO:0007669"/>
    <property type="project" value="InterPro"/>
</dbReference>
<evidence type="ECO:0000313" key="9">
    <source>
        <dbReference type="Proteomes" id="UP000253551"/>
    </source>
</evidence>
<proteinExistence type="predicted"/>
<feature type="transmembrane region" description="Helical" evidence="7">
    <location>
        <begin position="43"/>
        <end position="68"/>
    </location>
</feature>
<dbReference type="PANTHER" id="PTHR22914:SF16">
    <property type="entry name" value="CHITIN SYNTHASE 3"/>
    <property type="match status" value="1"/>
</dbReference>
<keyword evidence="9" id="KW-1185">Reference proteome</keyword>
<organism evidence="8 9">
    <name type="scientific">Rhizopus stolonifer</name>
    <name type="common">Rhizopus nigricans</name>
    <dbReference type="NCBI Taxonomy" id="4846"/>
    <lineage>
        <taxon>Eukaryota</taxon>
        <taxon>Fungi</taxon>
        <taxon>Fungi incertae sedis</taxon>
        <taxon>Mucoromycota</taxon>
        <taxon>Mucoromycotina</taxon>
        <taxon>Mucoromycetes</taxon>
        <taxon>Mucorales</taxon>
        <taxon>Mucorineae</taxon>
        <taxon>Rhizopodaceae</taxon>
        <taxon>Rhizopus</taxon>
    </lineage>
</organism>
<evidence type="ECO:0000256" key="5">
    <source>
        <dbReference type="ARBA" id="ARBA00023136"/>
    </source>
</evidence>
<accession>A0A367J699</accession>
<keyword evidence="7" id="KW-1133">Transmembrane helix</keyword>
<evidence type="ECO:0000256" key="4">
    <source>
        <dbReference type="ARBA" id="ARBA00022692"/>
    </source>
</evidence>
<dbReference type="STRING" id="4846.A0A367J699"/>
<dbReference type="GO" id="GO:0006031">
    <property type="term" value="P:chitin biosynthetic process"/>
    <property type="evidence" value="ECO:0007669"/>
    <property type="project" value="TreeGrafter"/>
</dbReference>
<dbReference type="GO" id="GO:0030428">
    <property type="term" value="C:cell septum"/>
    <property type="evidence" value="ECO:0007669"/>
    <property type="project" value="TreeGrafter"/>
</dbReference>
<protein>
    <submittedName>
        <fullName evidence="8">Chitin synthase, class 3</fullName>
    </submittedName>
</protein>
<dbReference type="PANTHER" id="PTHR22914">
    <property type="entry name" value="CHITIN SYNTHASE"/>
    <property type="match status" value="1"/>
</dbReference>
<evidence type="ECO:0000256" key="6">
    <source>
        <dbReference type="ARBA" id="ARBA00023180"/>
    </source>
</evidence>
<feature type="transmembrane region" description="Helical" evidence="7">
    <location>
        <begin position="215"/>
        <end position="235"/>
    </location>
</feature>
<dbReference type="OrthoDB" id="370884at2759"/>